<proteinExistence type="predicted"/>
<comment type="caution">
    <text evidence="4">The sequence shown here is derived from an EMBL/GenBank/DDBJ whole genome shotgun (WGS) entry which is preliminary data.</text>
</comment>
<evidence type="ECO:0000256" key="2">
    <source>
        <dbReference type="ARBA" id="ARBA00022840"/>
    </source>
</evidence>
<dbReference type="InterPro" id="IPR000719">
    <property type="entry name" value="Prot_kinase_dom"/>
</dbReference>
<dbReference type="GO" id="GO:0004672">
    <property type="term" value="F:protein kinase activity"/>
    <property type="evidence" value="ECO:0007669"/>
    <property type="project" value="InterPro"/>
</dbReference>
<gene>
    <name evidence="4" type="ORF">PENTCL1PPCAC_21367</name>
</gene>
<dbReference type="Gene3D" id="1.10.510.10">
    <property type="entry name" value="Transferase(Phosphotransferase) domain 1"/>
    <property type="match status" value="1"/>
</dbReference>
<dbReference type="Gene3D" id="3.30.200.20">
    <property type="entry name" value="Phosphorylase Kinase, domain 1"/>
    <property type="match status" value="1"/>
</dbReference>
<dbReference type="InterPro" id="IPR011009">
    <property type="entry name" value="Kinase-like_dom_sf"/>
</dbReference>
<dbReference type="PROSITE" id="PS00109">
    <property type="entry name" value="PROTEIN_KINASE_TYR"/>
    <property type="match status" value="1"/>
</dbReference>
<keyword evidence="1" id="KW-0547">Nucleotide-binding</keyword>
<dbReference type="Proteomes" id="UP001432027">
    <property type="component" value="Unassembled WGS sequence"/>
</dbReference>
<feature type="domain" description="Protein kinase" evidence="3">
    <location>
        <begin position="1"/>
        <end position="193"/>
    </location>
</feature>
<evidence type="ECO:0000256" key="1">
    <source>
        <dbReference type="ARBA" id="ARBA00022741"/>
    </source>
</evidence>
<dbReference type="PANTHER" id="PTHR24418">
    <property type="entry name" value="TYROSINE-PROTEIN KINASE"/>
    <property type="match status" value="1"/>
</dbReference>
<organism evidence="4 5">
    <name type="scientific">Pristionchus entomophagus</name>
    <dbReference type="NCBI Taxonomy" id="358040"/>
    <lineage>
        <taxon>Eukaryota</taxon>
        <taxon>Metazoa</taxon>
        <taxon>Ecdysozoa</taxon>
        <taxon>Nematoda</taxon>
        <taxon>Chromadorea</taxon>
        <taxon>Rhabditida</taxon>
        <taxon>Rhabditina</taxon>
        <taxon>Diplogasteromorpha</taxon>
        <taxon>Diplogasteroidea</taxon>
        <taxon>Neodiplogasteridae</taxon>
        <taxon>Pristionchus</taxon>
    </lineage>
</organism>
<dbReference type="InterPro" id="IPR050198">
    <property type="entry name" value="Non-receptor_tyrosine_kinases"/>
</dbReference>
<keyword evidence="5" id="KW-1185">Reference proteome</keyword>
<keyword evidence="2" id="KW-0067">ATP-binding</keyword>
<dbReference type="SUPFAM" id="SSF56112">
    <property type="entry name" value="Protein kinase-like (PK-like)"/>
    <property type="match status" value="1"/>
</dbReference>
<feature type="non-terminal residue" evidence="4">
    <location>
        <position position="1"/>
    </location>
</feature>
<dbReference type="Pfam" id="PF07714">
    <property type="entry name" value="PK_Tyr_Ser-Thr"/>
    <property type="match status" value="1"/>
</dbReference>
<dbReference type="InterPro" id="IPR001245">
    <property type="entry name" value="Ser-Thr/Tyr_kinase_cat_dom"/>
</dbReference>
<dbReference type="GO" id="GO:0005524">
    <property type="term" value="F:ATP binding"/>
    <property type="evidence" value="ECO:0007669"/>
    <property type="project" value="UniProtKB-KW"/>
</dbReference>
<name>A0AAV5TXU3_9BILA</name>
<evidence type="ECO:0000313" key="5">
    <source>
        <dbReference type="Proteomes" id="UP001432027"/>
    </source>
</evidence>
<dbReference type="AlphaFoldDB" id="A0AAV5TXU3"/>
<accession>A0AAV5TXU3</accession>
<sequence>QVFAGILVGVGTVALKYMKIDDNVDSFMDEADIARKCDHPNIIQTIGVCFDPPSIITESSLSPVDCLKVAKHVCSQFVSMLQTKFYKISFGMIYLESVGIVHLDLAARNILIGKTIDTIKYITLCIISSFSIQITDFGLSRRLENKNYYSTVKNNFPVSWTAPEGIVLGNAVVPSKKGKLDHKSDVWSFGVVL</sequence>
<dbReference type="EMBL" id="BTSX01000005">
    <property type="protein sequence ID" value="GMS99192.1"/>
    <property type="molecule type" value="Genomic_DNA"/>
</dbReference>
<dbReference type="PROSITE" id="PS50011">
    <property type="entry name" value="PROTEIN_KINASE_DOM"/>
    <property type="match status" value="1"/>
</dbReference>
<evidence type="ECO:0000313" key="4">
    <source>
        <dbReference type="EMBL" id="GMS99192.1"/>
    </source>
</evidence>
<evidence type="ECO:0000259" key="3">
    <source>
        <dbReference type="PROSITE" id="PS50011"/>
    </source>
</evidence>
<protein>
    <recommendedName>
        <fullName evidence="3">Protein kinase domain-containing protein</fullName>
    </recommendedName>
</protein>
<reference evidence="4" key="1">
    <citation type="submission" date="2023-10" db="EMBL/GenBank/DDBJ databases">
        <title>Genome assembly of Pristionchus species.</title>
        <authorList>
            <person name="Yoshida K."/>
            <person name="Sommer R.J."/>
        </authorList>
    </citation>
    <scope>NUCLEOTIDE SEQUENCE</scope>
    <source>
        <strain evidence="4">RS0144</strain>
    </source>
</reference>
<dbReference type="InterPro" id="IPR008266">
    <property type="entry name" value="Tyr_kinase_AS"/>
</dbReference>